<dbReference type="RefSeq" id="WP_199034012.1">
    <property type="nucleotide sequence ID" value="NZ_JAELXS010000001.1"/>
</dbReference>
<reference evidence="2" key="1">
    <citation type="submission" date="2020-12" db="EMBL/GenBank/DDBJ databases">
        <title>Hymenobacter sp.</title>
        <authorList>
            <person name="Kim M.K."/>
        </authorList>
    </citation>
    <scope>NUCLEOTIDE SEQUENCE [LARGE SCALE GENOMIC DNA]</scope>
    <source>
        <strain evidence="2">BT553</strain>
    </source>
</reference>
<dbReference type="SUPFAM" id="SSF52540">
    <property type="entry name" value="P-loop containing nucleoside triphosphate hydrolases"/>
    <property type="match status" value="1"/>
</dbReference>
<dbReference type="Pfam" id="PF05673">
    <property type="entry name" value="DUF815"/>
    <property type="match status" value="1"/>
</dbReference>
<evidence type="ECO:0000313" key="1">
    <source>
        <dbReference type="EMBL" id="MBJ6120294.1"/>
    </source>
</evidence>
<name>A0ABS0XJT3_9SPHN</name>
<comment type="caution">
    <text evidence="1">The sequence shown here is derived from an EMBL/GenBank/DDBJ whole genome shotgun (WGS) entry which is preliminary data.</text>
</comment>
<dbReference type="Gene3D" id="3.40.50.300">
    <property type="entry name" value="P-loop containing nucleotide triphosphate hydrolases"/>
    <property type="match status" value="1"/>
</dbReference>
<dbReference type="EMBL" id="JAELXS010000001">
    <property type="protein sequence ID" value="MBJ6120294.1"/>
    <property type="molecule type" value="Genomic_DNA"/>
</dbReference>
<dbReference type="PANTHER" id="PTHR42935">
    <property type="entry name" value="SLR0930 PROTEIN"/>
    <property type="match status" value="1"/>
</dbReference>
<accession>A0ABS0XJT3</accession>
<sequence>MDPLERIAAALERLSPPAPPAANPRAHPAYRWTGETLAATRGFAPLPLDRLIGIDRQKTALVRNLTRLAAGHAAQDVLLWGARGTGKSALVKSAVAAVQAADGQEGGGDLALVEVTALDRLPALFAALAPVSRGFALFVDDLGVDEPAEARALRSMLEGGAEPRPANARLLVTANRRHLMPRDIAEQDSAINLRDSVDDHLALADRFGLSLGFHALDQDGYLAIVGRYAEVHGLPFDPVEAVRWATQRGSRSGRVAWQYVVDVAGREGRSV</sequence>
<dbReference type="PANTHER" id="PTHR42935:SF1">
    <property type="entry name" value="SLR0930 PROTEIN"/>
    <property type="match status" value="1"/>
</dbReference>
<gene>
    <name evidence="1" type="ORF">JAO74_00665</name>
</gene>
<organism evidence="1 2">
    <name type="scientific">Sphingomonas mollis</name>
    <dbReference type="NCBI Taxonomy" id="2795726"/>
    <lineage>
        <taxon>Bacteria</taxon>
        <taxon>Pseudomonadati</taxon>
        <taxon>Pseudomonadota</taxon>
        <taxon>Alphaproteobacteria</taxon>
        <taxon>Sphingomonadales</taxon>
        <taxon>Sphingomonadaceae</taxon>
        <taxon>Sphingomonas</taxon>
    </lineage>
</organism>
<dbReference type="InterPro" id="IPR008533">
    <property type="entry name" value="DUF815"/>
</dbReference>
<keyword evidence="2" id="KW-1185">Reference proteome</keyword>
<dbReference type="InterPro" id="IPR027417">
    <property type="entry name" value="P-loop_NTPase"/>
</dbReference>
<dbReference type="Proteomes" id="UP000640426">
    <property type="component" value="Unassembled WGS sequence"/>
</dbReference>
<evidence type="ECO:0000313" key="2">
    <source>
        <dbReference type="Proteomes" id="UP000640426"/>
    </source>
</evidence>
<protein>
    <submittedName>
        <fullName evidence="1">DUF815 domain-containing protein</fullName>
    </submittedName>
</protein>
<proteinExistence type="predicted"/>